<gene>
    <name evidence="7" type="ORF">DMB65_19190</name>
</gene>
<dbReference type="GO" id="GO:0009279">
    <property type="term" value="C:cell outer membrane"/>
    <property type="evidence" value="ECO:0007669"/>
    <property type="project" value="UniProtKB-SubCell"/>
</dbReference>
<feature type="chain" id="PRO_5015879631" description="Transporter" evidence="6">
    <location>
        <begin position="22"/>
        <end position="249"/>
    </location>
</feature>
<reference evidence="7 8" key="1">
    <citation type="submission" date="2018-05" db="EMBL/GenBank/DDBJ databases">
        <title>Flavobacterium sp. strain IMCC34759, incomplete genome.</title>
        <authorList>
            <person name="Joung Y."/>
            <person name="Cho J."/>
        </authorList>
    </citation>
    <scope>NUCLEOTIDE SEQUENCE [LARGE SCALE GENOMIC DNA]</scope>
    <source>
        <strain evidence="7 8">IMCC34759</strain>
    </source>
</reference>
<comment type="caution">
    <text evidence="7">The sequence shown here is derived from an EMBL/GenBank/DDBJ whole genome shotgun (WGS) entry which is preliminary data.</text>
</comment>
<feature type="signal peptide" evidence="6">
    <location>
        <begin position="1"/>
        <end position="21"/>
    </location>
</feature>
<dbReference type="GO" id="GO:0015562">
    <property type="term" value="F:efflux transmembrane transporter activity"/>
    <property type="evidence" value="ECO:0007669"/>
    <property type="project" value="InterPro"/>
</dbReference>
<keyword evidence="4" id="KW-0472">Membrane</keyword>
<dbReference type="PANTHER" id="PTHR30026:SF20">
    <property type="entry name" value="OUTER MEMBRANE PROTEIN TOLC"/>
    <property type="match status" value="1"/>
</dbReference>
<evidence type="ECO:0000256" key="6">
    <source>
        <dbReference type="SAM" id="SignalP"/>
    </source>
</evidence>
<evidence type="ECO:0008006" key="9">
    <source>
        <dbReference type="Google" id="ProtNLM"/>
    </source>
</evidence>
<evidence type="ECO:0000256" key="4">
    <source>
        <dbReference type="ARBA" id="ARBA00023136"/>
    </source>
</evidence>
<evidence type="ECO:0000256" key="1">
    <source>
        <dbReference type="ARBA" id="ARBA00004442"/>
    </source>
</evidence>
<keyword evidence="8" id="KW-1185">Reference proteome</keyword>
<evidence type="ECO:0000313" key="7">
    <source>
        <dbReference type="EMBL" id="PXY39192.1"/>
    </source>
</evidence>
<dbReference type="InterPro" id="IPR051906">
    <property type="entry name" value="TolC-like"/>
</dbReference>
<keyword evidence="3" id="KW-0812">Transmembrane</keyword>
<dbReference type="PANTHER" id="PTHR30026">
    <property type="entry name" value="OUTER MEMBRANE PROTEIN TOLC"/>
    <property type="match status" value="1"/>
</dbReference>
<proteinExistence type="predicted"/>
<organism evidence="7 8">
    <name type="scientific">Flavobacterium cheongpyeongense</name>
    <dbReference type="NCBI Taxonomy" id="2212651"/>
    <lineage>
        <taxon>Bacteria</taxon>
        <taxon>Pseudomonadati</taxon>
        <taxon>Bacteroidota</taxon>
        <taxon>Flavobacteriia</taxon>
        <taxon>Flavobacteriales</taxon>
        <taxon>Flavobacteriaceae</taxon>
        <taxon>Flavobacterium</taxon>
    </lineage>
</organism>
<evidence type="ECO:0000256" key="2">
    <source>
        <dbReference type="ARBA" id="ARBA00022452"/>
    </source>
</evidence>
<comment type="subcellular location">
    <subcellularLocation>
        <location evidence="1">Cell outer membrane</location>
    </subcellularLocation>
</comment>
<sequence length="249" mass="28585">MKKIFKIIILFALMVFSLNFAEAQTIGDNDASINGSEFEFPPLKTVIDSVLKRNSMLKFRKNHIGVKESTLESERIFWTRNIGVQVDGRYGTLNNFSNNNDGVSNTVNSTLSTQYNYSIGLYLKFPVFDILNRKNQLKLARLEIEEAKSMTSFQEDEIRQTVIKLYQDVILKQKMLLIKSKNFGNGKVNMEMVEKEFRNGIVPIAEYVRITSITSNFEADYELAKSEFIIAKQLLEDMSGLVFDLRNSN</sequence>
<keyword evidence="5" id="KW-0998">Cell outer membrane</keyword>
<evidence type="ECO:0000256" key="5">
    <source>
        <dbReference type="ARBA" id="ARBA00023237"/>
    </source>
</evidence>
<name>A0A2V4BKY2_9FLAO</name>
<dbReference type="RefSeq" id="WP_110308247.1">
    <property type="nucleotide sequence ID" value="NZ_QJHK01000023.1"/>
</dbReference>
<dbReference type="GO" id="GO:0015288">
    <property type="term" value="F:porin activity"/>
    <property type="evidence" value="ECO:0007669"/>
    <property type="project" value="TreeGrafter"/>
</dbReference>
<dbReference type="Proteomes" id="UP000247903">
    <property type="component" value="Unassembled WGS sequence"/>
</dbReference>
<evidence type="ECO:0000313" key="8">
    <source>
        <dbReference type="Proteomes" id="UP000247903"/>
    </source>
</evidence>
<keyword evidence="2" id="KW-1134">Transmembrane beta strand</keyword>
<dbReference type="OrthoDB" id="1344356at2"/>
<dbReference type="AlphaFoldDB" id="A0A2V4BKY2"/>
<dbReference type="EMBL" id="QJHK01000023">
    <property type="protein sequence ID" value="PXY39192.1"/>
    <property type="molecule type" value="Genomic_DNA"/>
</dbReference>
<dbReference type="Gene3D" id="1.20.1600.10">
    <property type="entry name" value="Outer membrane efflux proteins (OEP)"/>
    <property type="match status" value="1"/>
</dbReference>
<keyword evidence="6" id="KW-0732">Signal</keyword>
<protein>
    <recommendedName>
        <fullName evidence="9">Transporter</fullName>
    </recommendedName>
</protein>
<evidence type="ECO:0000256" key="3">
    <source>
        <dbReference type="ARBA" id="ARBA00022692"/>
    </source>
</evidence>
<accession>A0A2V4BKY2</accession>
<dbReference type="GO" id="GO:1990281">
    <property type="term" value="C:efflux pump complex"/>
    <property type="evidence" value="ECO:0007669"/>
    <property type="project" value="TreeGrafter"/>
</dbReference>
<dbReference type="SUPFAM" id="SSF56954">
    <property type="entry name" value="Outer membrane efflux proteins (OEP)"/>
    <property type="match status" value="1"/>
</dbReference>